<protein>
    <recommendedName>
        <fullName evidence="4">ADP ribosyltransferase domain-containing protein</fullName>
    </recommendedName>
</protein>
<name>A0ABU0RFH9_9ACTN</name>
<organism evidence="2 3">
    <name type="scientific">Streptomyces turgidiscabies</name>
    <dbReference type="NCBI Taxonomy" id="85558"/>
    <lineage>
        <taxon>Bacteria</taxon>
        <taxon>Bacillati</taxon>
        <taxon>Actinomycetota</taxon>
        <taxon>Actinomycetes</taxon>
        <taxon>Kitasatosporales</taxon>
        <taxon>Streptomycetaceae</taxon>
        <taxon>Streptomyces</taxon>
    </lineage>
</organism>
<feature type="compositionally biased region" description="Low complexity" evidence="1">
    <location>
        <begin position="622"/>
        <end position="643"/>
    </location>
</feature>
<keyword evidence="3" id="KW-1185">Reference proteome</keyword>
<feature type="region of interest" description="Disordered" evidence="1">
    <location>
        <begin position="893"/>
        <end position="917"/>
    </location>
</feature>
<dbReference type="RefSeq" id="WP_307624931.1">
    <property type="nucleotide sequence ID" value="NZ_JAUSZS010000002.1"/>
</dbReference>
<proteinExistence type="predicted"/>
<dbReference type="Proteomes" id="UP001223072">
    <property type="component" value="Unassembled WGS sequence"/>
</dbReference>
<feature type="compositionally biased region" description="Low complexity" evidence="1">
    <location>
        <begin position="596"/>
        <end position="608"/>
    </location>
</feature>
<feature type="compositionally biased region" description="Pro residues" evidence="1">
    <location>
        <begin position="609"/>
        <end position="621"/>
    </location>
</feature>
<feature type="compositionally biased region" description="Low complexity" evidence="1">
    <location>
        <begin position="774"/>
        <end position="784"/>
    </location>
</feature>
<evidence type="ECO:0000256" key="1">
    <source>
        <dbReference type="SAM" id="MobiDB-lite"/>
    </source>
</evidence>
<reference evidence="2 3" key="1">
    <citation type="submission" date="2023-07" db="EMBL/GenBank/DDBJ databases">
        <title>Comparative genomics of wheat-associated soil bacteria to identify genetic determinants of phenazine resistance.</title>
        <authorList>
            <person name="Mouncey N."/>
        </authorList>
    </citation>
    <scope>NUCLEOTIDE SEQUENCE [LARGE SCALE GENOMIC DNA]</scope>
    <source>
        <strain evidence="2 3">W2I16</strain>
    </source>
</reference>
<feature type="compositionally biased region" description="Low complexity" evidence="1">
    <location>
        <begin position="539"/>
        <end position="565"/>
    </location>
</feature>
<evidence type="ECO:0000313" key="2">
    <source>
        <dbReference type="EMBL" id="MDQ0930754.1"/>
    </source>
</evidence>
<gene>
    <name evidence="2" type="ORF">QFZ49_000661</name>
</gene>
<feature type="compositionally biased region" description="Low complexity" evidence="1">
    <location>
        <begin position="506"/>
        <end position="531"/>
    </location>
</feature>
<feature type="compositionally biased region" description="Low complexity" evidence="1">
    <location>
        <begin position="671"/>
        <end position="680"/>
    </location>
</feature>
<feature type="compositionally biased region" description="Pro residues" evidence="1">
    <location>
        <begin position="709"/>
        <end position="718"/>
    </location>
</feature>
<comment type="caution">
    <text evidence="2">The sequence shown here is derived from an EMBL/GenBank/DDBJ whole genome shotgun (WGS) entry which is preliminary data.</text>
</comment>
<feature type="region of interest" description="Disordered" evidence="1">
    <location>
        <begin position="465"/>
        <end position="795"/>
    </location>
</feature>
<accession>A0ABU0RFH9</accession>
<evidence type="ECO:0000313" key="3">
    <source>
        <dbReference type="Proteomes" id="UP001223072"/>
    </source>
</evidence>
<sequence length="1023" mass="105469">MSRWGGALGRRRGGRPTTDTGPVTPPVEVPGESAERVLLEDHDGLFLLRPASDETLDPADVADLARTLHPGSGTVTIVATAPGGAAGALWPRLSELLDTLHAEGIRSVRLVMSGAGDDRPERPALARRIADAWELVVEAPDGHVLVVPGGSVFVPPGDGGWWRFAPGEPPELLGPRTPAPDWQTGVHRVPARMADGCVVDQIPAGLLIRPAEATASRPGDVFHAIPVDHKRPAVVVGVPWGEDVAASEVAELLITLPAEVRSRVRLAPGGRRDVLRLGQSVAWMLKAEVEVTTGLPLFAAGRPLGSYGVRSVLVGADGSPVWMPFVDAVLCPPAEDADNPPPPGLLHWAPPLEEIGGAQDGVVPLSDQWQATATRAGLWVGSRDGAPPPNSVHPVSGDGPVIEIGRPGERLDSSLWPVLSRLLETLTPALRERAALHVHATPLDGGRALRTLAADQGVRVIRFAKPQAPRPAPQAATPAPPEPTPAHPTPVPRPSTTGGPLPAARPATNQGTPGATAAAGTGSQPATRTATPPQPPAAPGRTTGTTATPGTPATTHPKPTSAGPATPAPDPGTPATTGKTPAPRPAHTPPTPPAAPTGTTGTTSTPDSPATPHPKPTPGGPATPATAPSTPASASTPATATDGPGPGPDHTPPPPPTTSAEPKQSEPGSRPPTATTTAVPGTPPATPTAHRTPTTGDDTPAPRPNHEPTAPPTAPPPHQAQTHSPAADPQPAPAPAPAPPTPLPTTNSPEPTAPPRRPVPSREPSPPSPPPPLVAGRPLPGVPVSPRHQSTEEERRSFRLLADVAWERHSAAVNRALAGMPTLRGAAQEAARADLIAVRMYLQNGEGPLNHRELTRSLREGDPRLLPYAACLASGLGRLPSYRGAVLRGPGGAPGHGELRPGTVLRDPAPLSGLPLDPAGKDRVAGVGYAIWSITGRRVRQLLDSGEEIVFTPGTPFRVLDVRTEGATPLVLLRQLPDMTTTTGVLEDADHTALERLQHALTDRTSPTQGEWPERCSGPAGEH</sequence>
<feature type="region of interest" description="Disordered" evidence="1">
    <location>
        <begin position="1002"/>
        <end position="1023"/>
    </location>
</feature>
<dbReference type="EMBL" id="JAUSZS010000002">
    <property type="protein sequence ID" value="MDQ0930754.1"/>
    <property type="molecule type" value="Genomic_DNA"/>
</dbReference>
<feature type="compositionally biased region" description="Pro residues" evidence="1">
    <location>
        <begin position="728"/>
        <end position="743"/>
    </location>
</feature>
<feature type="compositionally biased region" description="Pro residues" evidence="1">
    <location>
        <begin position="645"/>
        <end position="657"/>
    </location>
</feature>
<feature type="region of interest" description="Disordered" evidence="1">
    <location>
        <begin position="1"/>
        <end position="32"/>
    </location>
</feature>
<feature type="compositionally biased region" description="Pro residues" evidence="1">
    <location>
        <begin position="751"/>
        <end position="773"/>
    </location>
</feature>
<dbReference type="Gene3D" id="3.90.176.10">
    <property type="entry name" value="Toxin ADP-ribosyltransferase, Chain A, domain 1"/>
    <property type="match status" value="1"/>
</dbReference>
<evidence type="ECO:0008006" key="4">
    <source>
        <dbReference type="Google" id="ProtNLM"/>
    </source>
</evidence>
<feature type="compositionally biased region" description="Pro residues" evidence="1">
    <location>
        <begin position="582"/>
        <end position="595"/>
    </location>
</feature>
<feature type="compositionally biased region" description="Pro residues" evidence="1">
    <location>
        <begin position="468"/>
        <end position="493"/>
    </location>
</feature>